<dbReference type="InterPro" id="IPR051211">
    <property type="entry name" value="PG_lysyltransferase"/>
</dbReference>
<keyword evidence="3" id="KW-0812">Transmembrane</keyword>
<gene>
    <name evidence="7" type="primary">mprF</name>
    <name evidence="7" type="ORF">NTH_01360</name>
</gene>
<keyword evidence="4" id="KW-1133">Transmembrane helix</keyword>
<evidence type="ECO:0000259" key="6">
    <source>
        <dbReference type="Pfam" id="PF09924"/>
    </source>
</evidence>
<dbReference type="PANTHER" id="PTHR34697:SF2">
    <property type="entry name" value="PHOSPHATIDYLGLYCEROL LYSYLTRANSFERASE"/>
    <property type="match status" value="1"/>
</dbReference>
<dbReference type="Pfam" id="PF09924">
    <property type="entry name" value="LPG_synthase_C"/>
    <property type="match status" value="1"/>
</dbReference>
<evidence type="ECO:0000313" key="8">
    <source>
        <dbReference type="Proteomes" id="UP001342418"/>
    </source>
</evidence>
<feature type="domain" description="Phosphatidylglycerol lysyltransferase C-terminal" evidence="6">
    <location>
        <begin position="25"/>
        <end position="319"/>
    </location>
</feature>
<dbReference type="EMBL" id="CP030941">
    <property type="protein sequence ID" value="UUP16910.1"/>
    <property type="molecule type" value="Genomic_DNA"/>
</dbReference>
<keyword evidence="5" id="KW-0472">Membrane</keyword>
<proteinExistence type="predicted"/>
<evidence type="ECO:0000256" key="2">
    <source>
        <dbReference type="ARBA" id="ARBA00022475"/>
    </source>
</evidence>
<protein>
    <submittedName>
        <fullName evidence="7">Phosphatidylglycerol lysyltransferase</fullName>
        <ecNumber evidence="7">2.3.2.3</ecNumber>
    </submittedName>
</protein>
<dbReference type="InterPro" id="IPR016181">
    <property type="entry name" value="Acyl_CoA_acyltransferase"/>
</dbReference>
<dbReference type="RefSeq" id="WP_338529297.1">
    <property type="nucleotide sequence ID" value="NZ_CP030941.1"/>
</dbReference>
<evidence type="ECO:0000256" key="3">
    <source>
        <dbReference type="ARBA" id="ARBA00022692"/>
    </source>
</evidence>
<dbReference type="Proteomes" id="UP001342418">
    <property type="component" value="Chromosome"/>
</dbReference>
<evidence type="ECO:0000313" key="7">
    <source>
        <dbReference type="EMBL" id="UUP16910.1"/>
    </source>
</evidence>
<accession>A0ABY5MFU9</accession>
<keyword evidence="7" id="KW-0012">Acyltransferase</keyword>
<evidence type="ECO:0000256" key="1">
    <source>
        <dbReference type="ARBA" id="ARBA00004651"/>
    </source>
</evidence>
<name>A0ABY5MFU9_9HYPH</name>
<dbReference type="EC" id="2.3.2.3" evidence="7"/>
<organism evidence="7 8">
    <name type="scientific">Nitratireductor thuwali</name>
    <dbReference type="NCBI Taxonomy" id="2267699"/>
    <lineage>
        <taxon>Bacteria</taxon>
        <taxon>Pseudomonadati</taxon>
        <taxon>Pseudomonadota</taxon>
        <taxon>Alphaproteobacteria</taxon>
        <taxon>Hyphomicrobiales</taxon>
        <taxon>Phyllobacteriaceae</taxon>
        <taxon>Nitratireductor</taxon>
    </lineage>
</organism>
<evidence type="ECO:0000256" key="4">
    <source>
        <dbReference type="ARBA" id="ARBA00022989"/>
    </source>
</evidence>
<sequence>MNYMAALPSWRADFNPSPQARLDALRRHGSFALAYSAAFQPGMRHFGDHAGFLAYRMVGQTAYVLGDPLAPCEQWPDLVDAFVAAMQDVTFWQTSRDMASLLAARGFSVNELGLESWLDLDTYDFTGPRKRSFRTALNRLSGTGHRAAEMPASAFDPHDLQAISIGWRRTRTTRRRELSFLVRPVQLVDEPEVRKFFLLDRKGKPVAFAFFDPLFREGEPVGYLSATRRWLPDADPLAAHFLVRHAIEALKAEGVPRLYLGLMPFHRIDEKDFPKDWLTKRAFRLLHTNALAQRVIYPSQTLARHKESYGGASRQTYCAMNTRPSLPRLLKLIRACGVM</sequence>
<dbReference type="InterPro" id="IPR024320">
    <property type="entry name" value="LPG_synthase_C"/>
</dbReference>
<dbReference type="SUPFAM" id="SSF55729">
    <property type="entry name" value="Acyl-CoA N-acyltransferases (Nat)"/>
    <property type="match status" value="1"/>
</dbReference>
<reference evidence="7 8" key="1">
    <citation type="submission" date="2018-07" db="EMBL/GenBank/DDBJ databases">
        <title>Genome sequence of Nitratireductor thuwali#1536.</title>
        <authorList>
            <person name="Michoud G."/>
            <person name="Merlino G."/>
            <person name="Sefrji F.O."/>
            <person name="Daffonchio D."/>
        </authorList>
    </citation>
    <scope>NUCLEOTIDE SEQUENCE [LARGE SCALE GENOMIC DNA]</scope>
    <source>
        <strain evidence="8">Nit1536</strain>
    </source>
</reference>
<comment type="subcellular location">
    <subcellularLocation>
        <location evidence="1">Cell membrane</location>
        <topology evidence="1">Multi-pass membrane protein</topology>
    </subcellularLocation>
</comment>
<keyword evidence="8" id="KW-1185">Reference proteome</keyword>
<evidence type="ECO:0000256" key="5">
    <source>
        <dbReference type="ARBA" id="ARBA00023136"/>
    </source>
</evidence>
<dbReference type="PANTHER" id="PTHR34697">
    <property type="entry name" value="PHOSPHATIDYLGLYCEROL LYSYLTRANSFERASE"/>
    <property type="match status" value="1"/>
</dbReference>
<dbReference type="GO" id="GO:0050071">
    <property type="term" value="F:phosphatidylglycerol lysyltransferase activity"/>
    <property type="evidence" value="ECO:0007669"/>
    <property type="project" value="UniProtKB-EC"/>
</dbReference>
<keyword evidence="2" id="KW-1003">Cell membrane</keyword>
<keyword evidence="7" id="KW-0808">Transferase</keyword>